<dbReference type="NCBIfam" id="NF003818">
    <property type="entry name" value="PRK05409.1"/>
    <property type="match status" value="1"/>
</dbReference>
<dbReference type="Pfam" id="PF05114">
    <property type="entry name" value="MbnB_TglH_ChrH"/>
    <property type="match status" value="1"/>
</dbReference>
<dbReference type="OrthoDB" id="9763101at2"/>
<comment type="caution">
    <text evidence="1">The sequence shown here is derived from an EMBL/GenBank/DDBJ whole genome shotgun (WGS) entry which is preliminary data.</text>
</comment>
<keyword evidence="2" id="KW-1185">Reference proteome</keyword>
<dbReference type="SUPFAM" id="SSF51658">
    <property type="entry name" value="Xylose isomerase-like"/>
    <property type="match status" value="1"/>
</dbReference>
<dbReference type="Proteomes" id="UP000228621">
    <property type="component" value="Unassembled WGS sequence"/>
</dbReference>
<dbReference type="InterPro" id="IPR007801">
    <property type="entry name" value="MbnB/TglH/ChrH"/>
</dbReference>
<dbReference type="PANTHER" id="PTHR42194">
    <property type="entry name" value="UPF0276 PROTEIN HI_1600"/>
    <property type="match status" value="1"/>
</dbReference>
<organism evidence="1 2">
    <name type="scientific">Pseudoalteromonas piscicida</name>
    <dbReference type="NCBI Taxonomy" id="43662"/>
    <lineage>
        <taxon>Bacteria</taxon>
        <taxon>Pseudomonadati</taxon>
        <taxon>Pseudomonadota</taxon>
        <taxon>Gammaproteobacteria</taxon>
        <taxon>Alteromonadales</taxon>
        <taxon>Pseudoalteromonadaceae</taxon>
        <taxon>Pseudoalteromonas</taxon>
    </lineage>
</organism>
<sequence>MTNPTRTQQFAASAIEQLTDLGFGVGLRSQHYPFIMPQLERGASLDVDWFEIISENYIDNHGYGRYVLAQLKEQYPLVMHGVSMNIGSSDPLNFEYLGKLKALSEFVQPQLISDHLCWTGIAGLNSHDLLPMPLTDESLQHVINRIDQVQDFLARPLVLENPSTYLEFQHSTLTESEFFSELVTATGCGMLLDVNNVFVSSFNHGFDAEAFIRQLPHKHIVQIHLAGPSDCGDCLIDTHDQPVPAQVWQLYQLAQQLTGGVSTLLEWDANIPSFPELVAELNKAKQVLAGDIPEQRALSTSNAISTPIVNERAELT</sequence>
<evidence type="ECO:0000313" key="2">
    <source>
        <dbReference type="Proteomes" id="UP000228621"/>
    </source>
</evidence>
<name>A0A2A5JU90_PSEO7</name>
<proteinExistence type="predicted"/>
<dbReference type="PANTHER" id="PTHR42194:SF1">
    <property type="entry name" value="UPF0276 PROTEIN HI_1600"/>
    <property type="match status" value="1"/>
</dbReference>
<accession>A0A2A5JU90</accession>
<dbReference type="Gene3D" id="3.20.20.150">
    <property type="entry name" value="Divalent-metal-dependent TIM barrel enzymes"/>
    <property type="match status" value="1"/>
</dbReference>
<dbReference type="EMBL" id="NKHF01000022">
    <property type="protein sequence ID" value="PCK32985.1"/>
    <property type="molecule type" value="Genomic_DNA"/>
</dbReference>
<evidence type="ECO:0008006" key="3">
    <source>
        <dbReference type="Google" id="ProtNLM"/>
    </source>
</evidence>
<evidence type="ECO:0000313" key="1">
    <source>
        <dbReference type="EMBL" id="PCK32985.1"/>
    </source>
</evidence>
<reference evidence="2" key="1">
    <citation type="journal article" date="2019" name="Genome Announc.">
        <title>Draft Genome Sequence of Pseudoalteromonas piscicida Strain 36Y ROTHPW, an Hypersaline Seawater Isolate from the South Coast of Sonora, Mexico.</title>
        <authorList>
            <person name="Sanchez-Diaz R."/>
            <person name="Molina-Garza Z.J."/>
            <person name="Cruz-Suarez L.E."/>
            <person name="Selvin J."/>
            <person name="Kiran G.S."/>
            <person name="Ibarra-Gamez J.C."/>
            <person name="Gomez-Gil B."/>
            <person name="Galaviz-Silva L."/>
        </authorList>
    </citation>
    <scope>NUCLEOTIDE SEQUENCE [LARGE SCALE GENOMIC DNA]</scope>
    <source>
        <strain evidence="2">36Y_RITHPW</strain>
    </source>
</reference>
<protein>
    <recommendedName>
        <fullName evidence="3">DUF692 domain-containing protein</fullName>
    </recommendedName>
</protein>
<dbReference type="RefSeq" id="WP_099640884.1">
    <property type="nucleotide sequence ID" value="NZ_JAQPZX010000001.1"/>
</dbReference>
<dbReference type="AlphaFoldDB" id="A0A2A5JU90"/>
<gene>
    <name evidence="1" type="ORF">CEX98_04290</name>
</gene>
<dbReference type="InterPro" id="IPR036237">
    <property type="entry name" value="Xyl_isomerase-like_sf"/>
</dbReference>